<dbReference type="RefSeq" id="WP_096408255.1">
    <property type="nucleotide sequence ID" value="NZ_AP014598.1"/>
</dbReference>
<dbReference type="EMBL" id="AP014598">
    <property type="protein sequence ID" value="BAU18691.1"/>
    <property type="molecule type" value="Genomic_DNA"/>
</dbReference>
<feature type="region of interest" description="Disordered" evidence="1">
    <location>
        <begin position="81"/>
        <end position="100"/>
    </location>
</feature>
<evidence type="ECO:0000313" key="3">
    <source>
        <dbReference type="EMBL" id="BAU18691.1"/>
    </source>
</evidence>
<evidence type="ECO:0000313" key="4">
    <source>
        <dbReference type="Proteomes" id="UP000217431"/>
    </source>
</evidence>
<feature type="transmembrane region" description="Helical" evidence="2">
    <location>
        <begin position="12"/>
        <end position="32"/>
    </location>
</feature>
<feature type="compositionally biased region" description="Polar residues" evidence="1">
    <location>
        <begin position="88"/>
        <end position="100"/>
    </location>
</feature>
<protein>
    <recommendedName>
        <fullName evidence="5">Mobilization protein</fullName>
    </recommendedName>
</protein>
<keyword evidence="2" id="KW-0472">Membrane</keyword>
<keyword evidence="2" id="KW-1133">Transmembrane helix</keyword>
<keyword evidence="2" id="KW-0812">Transmembrane</keyword>
<organism evidence="3 4">
    <name type="scientific">Prevotella intermedia</name>
    <dbReference type="NCBI Taxonomy" id="28131"/>
    <lineage>
        <taxon>Bacteria</taxon>
        <taxon>Pseudomonadati</taxon>
        <taxon>Bacteroidota</taxon>
        <taxon>Bacteroidia</taxon>
        <taxon>Bacteroidales</taxon>
        <taxon>Prevotellaceae</taxon>
        <taxon>Prevotella</taxon>
    </lineage>
</organism>
<dbReference type="AlphaFoldDB" id="A0A0S3UML1"/>
<feature type="transmembrane region" description="Helical" evidence="2">
    <location>
        <begin position="44"/>
        <end position="65"/>
    </location>
</feature>
<accession>A0A0S3UML1</accession>
<proteinExistence type="predicted"/>
<evidence type="ECO:0000256" key="2">
    <source>
        <dbReference type="SAM" id="Phobius"/>
    </source>
</evidence>
<evidence type="ECO:0000256" key="1">
    <source>
        <dbReference type="SAM" id="MobiDB-lite"/>
    </source>
</evidence>
<dbReference type="Proteomes" id="UP000217431">
    <property type="component" value="Chromosome II"/>
</dbReference>
<reference evidence="3 4" key="1">
    <citation type="journal article" date="2016" name="DNA Res.">
        <title>The complete genome sequencing of Prevotella intermedia strain OMA14 and a subsequent fine-scale, intra-species genomic comparison reveal an unusual amplification of conjugative and mobile transposons and identify a novel Prevotella-lineage-specific repeat.</title>
        <authorList>
            <person name="Naito M."/>
            <person name="Ogura Y."/>
            <person name="Itoh T."/>
            <person name="Shoji M."/>
            <person name="Okamoto M."/>
            <person name="Hayashi T."/>
            <person name="Nakayama K."/>
        </authorList>
    </citation>
    <scope>NUCLEOTIDE SEQUENCE [LARGE SCALE GENOMIC DNA]</scope>
    <source>
        <strain evidence="3 4">OMA14</strain>
    </source>
</reference>
<sequence>MIENKTTSDCTIYAFVGTAILAISLVVAMYVGNDFHQSLFVESIIFVGSNILLWAIFISMVNCPYELMTIGSNSKTKKNVVEAEPATEQEQQKQTLPQTESVKYSHEDYAKCVEAQEKEAQEEKDKRTRTVLDYVHRTMSRFLYEEDLNKVIEAVNEWSNDTNYSPTAINRFKENVENIPLRHFVWNIAERLGKRDYTMAMRIAFVKALFPKPFEGLDYSTLKNLKAPCSNDVIPIDEPVNGGYEFHDVKEETPE</sequence>
<name>A0A0S3UML1_PREIN</name>
<evidence type="ECO:0008006" key="5">
    <source>
        <dbReference type="Google" id="ProtNLM"/>
    </source>
</evidence>
<gene>
    <name evidence="3" type="ORF">PIOMA14_II_0186</name>
</gene>